<evidence type="ECO:0000256" key="3">
    <source>
        <dbReference type="ARBA" id="ARBA00022544"/>
    </source>
</evidence>
<dbReference type="AlphaFoldDB" id="A0A6N7XWZ7"/>
<dbReference type="GO" id="GO:0009847">
    <property type="term" value="P:spore germination"/>
    <property type="evidence" value="ECO:0007669"/>
    <property type="project" value="InterPro"/>
</dbReference>
<evidence type="ECO:0000256" key="2">
    <source>
        <dbReference type="ARBA" id="ARBA00007886"/>
    </source>
</evidence>
<reference evidence="10 11" key="1">
    <citation type="submission" date="2019-09" db="EMBL/GenBank/DDBJ databases">
        <title>In-depth cultivation of the pig gut microbiome towards novel bacterial diversity and tailored functional studies.</title>
        <authorList>
            <person name="Wylensek D."/>
            <person name="Hitch T.C.A."/>
            <person name="Clavel T."/>
        </authorList>
    </citation>
    <scope>NUCLEOTIDE SEQUENCE [LARGE SCALE GENOMIC DNA]</scope>
    <source>
        <strain evidence="10 11">WCA3-693-APC-4?</strain>
    </source>
</reference>
<dbReference type="NCBIfam" id="TIGR02887">
    <property type="entry name" value="spore_ger_x_C"/>
    <property type="match status" value="1"/>
</dbReference>
<feature type="domain" description="Spore germination GerAC-like C-terminal" evidence="8">
    <location>
        <begin position="232"/>
        <end position="400"/>
    </location>
</feature>
<keyword evidence="3" id="KW-0309">Germination</keyword>
<dbReference type="PANTHER" id="PTHR35789">
    <property type="entry name" value="SPORE GERMINATION PROTEIN B3"/>
    <property type="match status" value="1"/>
</dbReference>
<comment type="caution">
    <text evidence="10">The sequence shown here is derived from an EMBL/GenBank/DDBJ whole genome shotgun (WGS) entry which is preliminary data.</text>
</comment>
<evidence type="ECO:0000313" key="10">
    <source>
        <dbReference type="EMBL" id="MSU01015.1"/>
    </source>
</evidence>
<evidence type="ECO:0000259" key="9">
    <source>
        <dbReference type="Pfam" id="PF25198"/>
    </source>
</evidence>
<dbReference type="InterPro" id="IPR057336">
    <property type="entry name" value="GerAC_N"/>
</dbReference>
<feature type="domain" description="Spore germination protein N-terminal" evidence="9">
    <location>
        <begin position="35"/>
        <end position="207"/>
    </location>
</feature>
<dbReference type="PANTHER" id="PTHR35789:SF1">
    <property type="entry name" value="SPORE GERMINATION PROTEIN B3"/>
    <property type="match status" value="1"/>
</dbReference>
<dbReference type="PROSITE" id="PS51257">
    <property type="entry name" value="PROKAR_LIPOPROTEIN"/>
    <property type="match status" value="1"/>
</dbReference>
<evidence type="ECO:0000259" key="8">
    <source>
        <dbReference type="Pfam" id="PF05504"/>
    </source>
</evidence>
<evidence type="ECO:0000256" key="5">
    <source>
        <dbReference type="ARBA" id="ARBA00023136"/>
    </source>
</evidence>
<keyword evidence="7" id="KW-0449">Lipoprotein</keyword>
<dbReference type="Pfam" id="PF25198">
    <property type="entry name" value="Spore_GerAC_N"/>
    <property type="match status" value="1"/>
</dbReference>
<evidence type="ECO:0000256" key="6">
    <source>
        <dbReference type="ARBA" id="ARBA00023139"/>
    </source>
</evidence>
<accession>A0A6N7XWZ7</accession>
<dbReference type="Pfam" id="PF05504">
    <property type="entry name" value="Spore_GerAC"/>
    <property type="match status" value="1"/>
</dbReference>
<dbReference type="EMBL" id="VUNQ01000009">
    <property type="protein sequence ID" value="MSU01015.1"/>
    <property type="molecule type" value="Genomic_DNA"/>
</dbReference>
<evidence type="ECO:0000313" key="11">
    <source>
        <dbReference type="Proteomes" id="UP000469523"/>
    </source>
</evidence>
<dbReference type="GO" id="GO:0016020">
    <property type="term" value="C:membrane"/>
    <property type="evidence" value="ECO:0007669"/>
    <property type="project" value="UniProtKB-SubCell"/>
</dbReference>
<keyword evidence="4" id="KW-0732">Signal</keyword>
<keyword evidence="5" id="KW-0472">Membrane</keyword>
<keyword evidence="11" id="KW-1185">Reference proteome</keyword>
<proteinExistence type="inferred from homology"/>
<dbReference type="InterPro" id="IPR046953">
    <property type="entry name" value="Spore_GerAC-like_C"/>
</dbReference>
<gene>
    <name evidence="10" type="ORF">FYJ83_05990</name>
</gene>
<protein>
    <submittedName>
        <fullName evidence="10">Ger(X)C family spore germination protein</fullName>
    </submittedName>
</protein>
<sequence>MLEGKIEIGRGKYMKKIIFLNILLILILFLTGCWDSKELNKLGISLIMGYDVENGKVLLTVGFINPASTQEGDMEGNLSVKYAQGTGNTILEAFRDITLKFDRRVFASHNKVIIFGEDFAKQGLVGHIDELMRDREQRETSYILIAKGAKAYDIMGVNPGLEQIPANYVLELIKNTNSNPKAMSVNFIEYIKHYYHNGHHPMTGIVEKREKEIINKSPDIGPTSEYELSIIGSAVFDRDKLVGYLNGNDTKALNFFLDKIKGGVITFHTPVSESSSDELSSVYIIKNKTKNDIEILDGRIILKTKVKLTSSMGEVIGNIDISKEENIKKMEEACSKAIEEALEAAVKKVQKEYKLDIFGFGIVFHRKYPSQWKNIESNWDEIFSEAEFQIEVDTNIIRTGLINTPINRIKVE</sequence>
<dbReference type="Proteomes" id="UP000469523">
    <property type="component" value="Unassembled WGS sequence"/>
</dbReference>
<name>A0A6N7XWZ7_9FIRM</name>
<dbReference type="InterPro" id="IPR038501">
    <property type="entry name" value="Spore_GerAC_C_sf"/>
</dbReference>
<evidence type="ECO:0000256" key="1">
    <source>
        <dbReference type="ARBA" id="ARBA00004635"/>
    </source>
</evidence>
<dbReference type="InterPro" id="IPR008844">
    <property type="entry name" value="Spore_GerAC-like"/>
</dbReference>
<evidence type="ECO:0000256" key="4">
    <source>
        <dbReference type="ARBA" id="ARBA00022729"/>
    </source>
</evidence>
<evidence type="ECO:0000256" key="7">
    <source>
        <dbReference type="ARBA" id="ARBA00023288"/>
    </source>
</evidence>
<organism evidence="10 11">
    <name type="scientific">Tissierella pigra</name>
    <dbReference type="NCBI Taxonomy" id="2607614"/>
    <lineage>
        <taxon>Bacteria</taxon>
        <taxon>Bacillati</taxon>
        <taxon>Bacillota</taxon>
        <taxon>Tissierellia</taxon>
        <taxon>Tissierellales</taxon>
        <taxon>Tissierellaceae</taxon>
        <taxon>Tissierella</taxon>
    </lineage>
</organism>
<dbReference type="Gene3D" id="3.30.300.210">
    <property type="entry name" value="Nutrient germinant receptor protein C, domain 3"/>
    <property type="match status" value="1"/>
</dbReference>
<comment type="similarity">
    <text evidence="2">Belongs to the GerABKC lipoprotein family.</text>
</comment>
<comment type="subcellular location">
    <subcellularLocation>
        <location evidence="1">Membrane</location>
        <topology evidence="1">Lipid-anchor</topology>
    </subcellularLocation>
</comment>
<keyword evidence="6" id="KW-0564">Palmitate</keyword>